<organism evidence="1 2">
    <name type="scientific">Janibacter limosus</name>
    <dbReference type="NCBI Taxonomy" id="53458"/>
    <lineage>
        <taxon>Bacteria</taxon>
        <taxon>Bacillati</taxon>
        <taxon>Actinomycetota</taxon>
        <taxon>Actinomycetes</taxon>
        <taxon>Micrococcales</taxon>
        <taxon>Intrasporangiaceae</taxon>
        <taxon>Janibacter</taxon>
    </lineage>
</organism>
<protein>
    <submittedName>
        <fullName evidence="1">HNH endonuclease</fullName>
    </submittedName>
</protein>
<accession>A0AC61U762</accession>
<dbReference type="Proteomes" id="UP001059663">
    <property type="component" value="Chromosome"/>
</dbReference>
<evidence type="ECO:0000313" key="2">
    <source>
        <dbReference type="Proteomes" id="UP001059663"/>
    </source>
</evidence>
<gene>
    <name evidence="1" type="ORF">LP422_08240</name>
</gene>
<dbReference type="EMBL" id="CP087977">
    <property type="protein sequence ID" value="UUZ45870.1"/>
    <property type="molecule type" value="Genomic_DNA"/>
</dbReference>
<keyword evidence="1" id="KW-0378">Hydrolase</keyword>
<reference evidence="1" key="1">
    <citation type="submission" date="2021-11" db="EMBL/GenBank/DDBJ databases">
        <title>Study of the species diversity of bacterial strains isolated from a unique natural object - Shulgan-Tash cave (Bashkiria).</title>
        <authorList>
            <person name="Sazanova A.L."/>
            <person name="Chirak E.R."/>
            <person name="Safronova V.I."/>
        </authorList>
    </citation>
    <scope>NUCLEOTIDE SEQUENCE</scope>
    <source>
        <strain evidence="1">P1</strain>
    </source>
</reference>
<proteinExistence type="predicted"/>
<sequence length="147" mass="16112">MIITTRLSDLMDNFEAAGTKVATTDMQDVLSAGAARRLACGAGLLPAVLDGDSVPLDLGRQRRLFSDAQRMALAGRYDECAAQGCDRPFARTETHHLRPWEAGGTTDLDNAVPLCGTHHHMIDSTGWTYVVTRMARRTLSLAFHRRT</sequence>
<name>A0AC61U762_9MICO</name>
<evidence type="ECO:0000313" key="1">
    <source>
        <dbReference type="EMBL" id="UUZ45870.1"/>
    </source>
</evidence>
<keyword evidence="1" id="KW-0540">Nuclease</keyword>
<keyword evidence="1" id="KW-0255">Endonuclease</keyword>